<evidence type="ECO:0000313" key="3">
    <source>
        <dbReference type="Proteomes" id="UP000765509"/>
    </source>
</evidence>
<sequence>MVFSKSEQKNVTRVPNVLARLRANSLFSKASKCLFNVSSVEYLGYIVYSEGLKMDQAKVNKILNWPAPRNIKALHSFLDFANCYRRFVRYYSKKISSLTSFLKKDSCVPLNEDGLRKFHQCKEDFTTAQILSHFHPSLPTIAQTDASDYALGATLSQVSDLGEHPISFDSRKLLPEELSYEIQDKELPGIVWALGSLEVYVTYPNRSQLYLK</sequence>
<proteinExistence type="predicted"/>
<dbReference type="OrthoDB" id="1928132at2759"/>
<dbReference type="PANTHER" id="PTHR34072">
    <property type="entry name" value="ENZYMATIC POLYPROTEIN-RELATED"/>
    <property type="match status" value="1"/>
</dbReference>
<dbReference type="AlphaFoldDB" id="A0A9Q3J869"/>
<keyword evidence="3" id="KW-1185">Reference proteome</keyword>
<organism evidence="2 3">
    <name type="scientific">Austropuccinia psidii MF-1</name>
    <dbReference type="NCBI Taxonomy" id="1389203"/>
    <lineage>
        <taxon>Eukaryota</taxon>
        <taxon>Fungi</taxon>
        <taxon>Dikarya</taxon>
        <taxon>Basidiomycota</taxon>
        <taxon>Pucciniomycotina</taxon>
        <taxon>Pucciniomycetes</taxon>
        <taxon>Pucciniales</taxon>
        <taxon>Sphaerophragmiaceae</taxon>
        <taxon>Austropuccinia</taxon>
    </lineage>
</organism>
<dbReference type="InterPro" id="IPR043502">
    <property type="entry name" value="DNA/RNA_pol_sf"/>
</dbReference>
<reference evidence="2" key="1">
    <citation type="submission" date="2021-03" db="EMBL/GenBank/DDBJ databases">
        <title>Draft genome sequence of rust myrtle Austropuccinia psidii MF-1, a brazilian biotype.</title>
        <authorList>
            <person name="Quecine M.C."/>
            <person name="Pachon D.M.R."/>
            <person name="Bonatelli M.L."/>
            <person name="Correr F.H."/>
            <person name="Franceschini L.M."/>
            <person name="Leite T.F."/>
            <person name="Margarido G.R.A."/>
            <person name="Almeida C.A."/>
            <person name="Ferrarezi J.A."/>
            <person name="Labate C.A."/>
        </authorList>
    </citation>
    <scope>NUCLEOTIDE SEQUENCE</scope>
    <source>
        <strain evidence="2">MF-1</strain>
    </source>
</reference>
<evidence type="ECO:0000259" key="1">
    <source>
        <dbReference type="Pfam" id="PF17919"/>
    </source>
</evidence>
<dbReference type="FunFam" id="3.30.70.270:FF:000020">
    <property type="entry name" value="Transposon Tf2-6 polyprotein-like Protein"/>
    <property type="match status" value="1"/>
</dbReference>
<dbReference type="PANTHER" id="PTHR34072:SF52">
    <property type="entry name" value="RIBONUCLEASE H"/>
    <property type="match status" value="1"/>
</dbReference>
<feature type="domain" description="Reverse transcriptase/retrotransposon-derived protein RNase H-like" evidence="1">
    <location>
        <begin position="114"/>
        <end position="201"/>
    </location>
</feature>
<accession>A0A9Q3J869</accession>
<protein>
    <recommendedName>
        <fullName evidence="1">Reverse transcriptase/retrotransposon-derived protein RNase H-like domain-containing protein</fullName>
    </recommendedName>
</protein>
<dbReference type="InterPro" id="IPR041577">
    <property type="entry name" value="RT_RNaseH_2"/>
</dbReference>
<gene>
    <name evidence="2" type="ORF">O181_097865</name>
</gene>
<dbReference type="EMBL" id="AVOT02066319">
    <property type="protein sequence ID" value="MBW0558150.1"/>
    <property type="molecule type" value="Genomic_DNA"/>
</dbReference>
<name>A0A9Q3J869_9BASI</name>
<evidence type="ECO:0000313" key="2">
    <source>
        <dbReference type="EMBL" id="MBW0558150.1"/>
    </source>
</evidence>
<dbReference type="Proteomes" id="UP000765509">
    <property type="component" value="Unassembled WGS sequence"/>
</dbReference>
<dbReference type="SUPFAM" id="SSF56672">
    <property type="entry name" value="DNA/RNA polymerases"/>
    <property type="match status" value="1"/>
</dbReference>
<dbReference type="Pfam" id="PF17919">
    <property type="entry name" value="RT_RNaseH_2"/>
    <property type="match status" value="1"/>
</dbReference>
<comment type="caution">
    <text evidence="2">The sequence shown here is derived from an EMBL/GenBank/DDBJ whole genome shotgun (WGS) entry which is preliminary data.</text>
</comment>
<dbReference type="Gene3D" id="3.30.70.270">
    <property type="match status" value="2"/>
</dbReference>
<dbReference type="InterPro" id="IPR043128">
    <property type="entry name" value="Rev_trsase/Diguanyl_cyclase"/>
</dbReference>